<dbReference type="Proteomes" id="UP001222800">
    <property type="component" value="Chromosome"/>
</dbReference>
<dbReference type="SUPFAM" id="SSF48537">
    <property type="entry name" value="Phospholipase C/P1 nuclease"/>
    <property type="match status" value="1"/>
</dbReference>
<dbReference type="InterPro" id="IPR029002">
    <property type="entry name" value="PLPC/GPLD1"/>
</dbReference>
<dbReference type="CDD" id="cd11009">
    <property type="entry name" value="Zn_dep_PLPC"/>
    <property type="match status" value="1"/>
</dbReference>
<dbReference type="InterPro" id="IPR008947">
    <property type="entry name" value="PLipase_C/P1_nuclease_dom_sf"/>
</dbReference>
<dbReference type="EC" id="3.1.4.3" evidence="1"/>
<evidence type="ECO:0000256" key="7">
    <source>
        <dbReference type="ARBA" id="ARBA00022833"/>
    </source>
</evidence>
<proteinExistence type="predicted"/>
<reference evidence="10 11" key="1">
    <citation type="submission" date="2023-03" db="EMBL/GenBank/DDBJ databases">
        <title>Complete genome sequence of Tepidibacter sp. SWIR-1, isolated from a deep-sea hydrothermal vent.</title>
        <authorList>
            <person name="Li X."/>
        </authorList>
    </citation>
    <scope>NUCLEOTIDE SEQUENCE [LARGE SCALE GENOMIC DNA]</scope>
    <source>
        <strain evidence="10 11">SWIR-1</strain>
    </source>
</reference>
<feature type="domain" description="Zn-dependent PLC" evidence="9">
    <location>
        <begin position="21"/>
        <end position="237"/>
    </location>
</feature>
<evidence type="ECO:0000256" key="1">
    <source>
        <dbReference type="ARBA" id="ARBA00012018"/>
    </source>
</evidence>
<keyword evidence="7" id="KW-0862">Zinc</keyword>
<keyword evidence="6" id="KW-0378">Hydrolase</keyword>
<name>A0ABY8EBX3_9FIRM</name>
<dbReference type="Gene3D" id="1.10.575.10">
    <property type="entry name" value="P1 Nuclease"/>
    <property type="match status" value="1"/>
</dbReference>
<keyword evidence="5" id="KW-0732">Signal</keyword>
<dbReference type="PROSITE" id="PS51346">
    <property type="entry name" value="PROKAR_ZN_DEPEND_PLPC_2"/>
    <property type="match status" value="1"/>
</dbReference>
<keyword evidence="11" id="KW-1185">Reference proteome</keyword>
<evidence type="ECO:0000313" key="11">
    <source>
        <dbReference type="Proteomes" id="UP001222800"/>
    </source>
</evidence>
<evidence type="ECO:0000256" key="8">
    <source>
        <dbReference type="ARBA" id="ARBA00031285"/>
    </source>
</evidence>
<gene>
    <name evidence="10" type="ORF">P4S50_19730</name>
</gene>
<evidence type="ECO:0000256" key="5">
    <source>
        <dbReference type="ARBA" id="ARBA00022729"/>
    </source>
</evidence>
<evidence type="ECO:0000256" key="2">
    <source>
        <dbReference type="ARBA" id="ARBA00018391"/>
    </source>
</evidence>
<protein>
    <recommendedName>
        <fullName evidence="2">Phospholipase C</fullName>
        <ecNumber evidence="1">3.1.4.3</ecNumber>
    </recommendedName>
    <alternativeName>
        <fullName evidence="8">Phosphatidylcholine cholinephosphohydrolase</fullName>
    </alternativeName>
</protein>
<evidence type="ECO:0000256" key="4">
    <source>
        <dbReference type="ARBA" id="ARBA00022723"/>
    </source>
</evidence>
<keyword evidence="3" id="KW-0964">Secreted</keyword>
<dbReference type="RefSeq" id="WP_277732428.1">
    <property type="nucleotide sequence ID" value="NZ_CP120733.1"/>
</dbReference>
<evidence type="ECO:0000256" key="6">
    <source>
        <dbReference type="ARBA" id="ARBA00022801"/>
    </source>
</evidence>
<sequence>MNLLEKYYGKVLNTSFKVMNPFKKMIINTHCKVHIFINMHALHILKVNHYSKEHKFFSKHIKTINEGSVWADQDFKSNGHFYHPYKKKGIYGGNNALSLAKNYYNKSVYFWNINNVDKSMFYLGACMHIVQDMTIPQHANIKLLDNHRQFETFVKKHHDSIKEFTCNKKPIVLSSIDKFVRYNARFSLKINIKFKNVINTKERFYKISKSVLPLAQRTTAGCMVYFYSNVVKKINPD</sequence>
<dbReference type="Pfam" id="PF00882">
    <property type="entry name" value="Zn_dep_PLPC"/>
    <property type="match status" value="1"/>
</dbReference>
<organism evidence="10 11">
    <name type="scientific">Tepidibacter hydrothermalis</name>
    <dbReference type="NCBI Taxonomy" id="3036126"/>
    <lineage>
        <taxon>Bacteria</taxon>
        <taxon>Bacillati</taxon>
        <taxon>Bacillota</taxon>
        <taxon>Clostridia</taxon>
        <taxon>Peptostreptococcales</taxon>
        <taxon>Peptostreptococcaceae</taxon>
        <taxon>Tepidibacter</taxon>
    </lineage>
</organism>
<evidence type="ECO:0000313" key="10">
    <source>
        <dbReference type="EMBL" id="WFD10461.1"/>
    </source>
</evidence>
<accession>A0ABY8EBX3</accession>
<dbReference type="SMART" id="SM00770">
    <property type="entry name" value="Zn_dep_PLPC"/>
    <property type="match status" value="1"/>
</dbReference>
<evidence type="ECO:0000256" key="3">
    <source>
        <dbReference type="ARBA" id="ARBA00022525"/>
    </source>
</evidence>
<dbReference type="InterPro" id="IPR001531">
    <property type="entry name" value="Zn_PLipaseC"/>
</dbReference>
<evidence type="ECO:0000259" key="9">
    <source>
        <dbReference type="PROSITE" id="PS51346"/>
    </source>
</evidence>
<dbReference type="EMBL" id="CP120733">
    <property type="protein sequence ID" value="WFD10461.1"/>
    <property type="molecule type" value="Genomic_DNA"/>
</dbReference>
<keyword evidence="4" id="KW-0479">Metal-binding</keyword>